<dbReference type="Proteomes" id="UP000320333">
    <property type="component" value="Unassembled WGS sequence"/>
</dbReference>
<dbReference type="GO" id="GO:0005783">
    <property type="term" value="C:endoplasmic reticulum"/>
    <property type="evidence" value="ECO:0007669"/>
    <property type="project" value="TreeGrafter"/>
</dbReference>
<evidence type="ECO:0000256" key="2">
    <source>
        <dbReference type="ARBA" id="ARBA00007322"/>
    </source>
</evidence>
<comment type="caution">
    <text evidence="7">The sequence shown here is derived from an EMBL/GenBank/DDBJ whole genome shotgun (WGS) entry which is preliminary data.</text>
</comment>
<dbReference type="Pfam" id="PF03661">
    <property type="entry name" value="TMEM33_Pom33"/>
    <property type="match status" value="1"/>
</dbReference>
<comment type="similarity">
    <text evidence="2">Belongs to the PER33/POM33 family.</text>
</comment>
<dbReference type="GO" id="GO:0016020">
    <property type="term" value="C:membrane"/>
    <property type="evidence" value="ECO:0007669"/>
    <property type="project" value="UniProtKB-SubCell"/>
</dbReference>
<keyword evidence="8" id="KW-1185">Reference proteome</keyword>
<evidence type="ECO:0000313" key="8">
    <source>
        <dbReference type="Proteomes" id="UP000320333"/>
    </source>
</evidence>
<feature type="transmembrane region" description="Helical" evidence="6">
    <location>
        <begin position="94"/>
        <end position="112"/>
    </location>
</feature>
<dbReference type="InterPro" id="IPR051645">
    <property type="entry name" value="PER33/POM33_regulator"/>
</dbReference>
<dbReference type="OrthoDB" id="5581259at2759"/>
<dbReference type="GO" id="GO:0071786">
    <property type="term" value="P:endoplasmic reticulum tubular network organization"/>
    <property type="evidence" value="ECO:0007669"/>
    <property type="project" value="TreeGrafter"/>
</dbReference>
<accession>A0A507FJG9</accession>
<organism evidence="7 8">
    <name type="scientific">Chytriomyces confervae</name>
    <dbReference type="NCBI Taxonomy" id="246404"/>
    <lineage>
        <taxon>Eukaryota</taxon>
        <taxon>Fungi</taxon>
        <taxon>Fungi incertae sedis</taxon>
        <taxon>Chytridiomycota</taxon>
        <taxon>Chytridiomycota incertae sedis</taxon>
        <taxon>Chytridiomycetes</taxon>
        <taxon>Chytridiales</taxon>
        <taxon>Chytriomycetaceae</taxon>
        <taxon>Chytriomyces</taxon>
    </lineage>
</organism>
<evidence type="ECO:0000256" key="5">
    <source>
        <dbReference type="ARBA" id="ARBA00023136"/>
    </source>
</evidence>
<evidence type="ECO:0000313" key="7">
    <source>
        <dbReference type="EMBL" id="TPX75860.1"/>
    </source>
</evidence>
<dbReference type="EMBL" id="QEAP01000065">
    <property type="protein sequence ID" value="TPX75860.1"/>
    <property type="molecule type" value="Genomic_DNA"/>
</dbReference>
<dbReference type="STRING" id="246404.A0A507FJG9"/>
<dbReference type="PANTHER" id="PTHR12703">
    <property type="entry name" value="TRANSMEMBRANE PROTEIN 33"/>
    <property type="match status" value="1"/>
</dbReference>
<feature type="transmembrane region" description="Helical" evidence="6">
    <location>
        <begin position="57"/>
        <end position="82"/>
    </location>
</feature>
<reference evidence="7 8" key="1">
    <citation type="journal article" date="2019" name="Sci. Rep.">
        <title>Comparative genomics of chytrid fungi reveal insights into the obligate biotrophic and pathogenic lifestyle of Synchytrium endobioticum.</title>
        <authorList>
            <person name="van de Vossenberg B.T.L.H."/>
            <person name="Warris S."/>
            <person name="Nguyen H.D.T."/>
            <person name="van Gent-Pelzer M.P.E."/>
            <person name="Joly D.L."/>
            <person name="van de Geest H.C."/>
            <person name="Bonants P.J.M."/>
            <person name="Smith D.S."/>
            <person name="Levesque C.A."/>
            <person name="van der Lee T.A.J."/>
        </authorList>
    </citation>
    <scope>NUCLEOTIDE SEQUENCE [LARGE SCALE GENOMIC DNA]</scope>
    <source>
        <strain evidence="7 8">CBS 675.73</strain>
    </source>
</reference>
<gene>
    <name evidence="7" type="ORF">CcCBS67573_g02849</name>
</gene>
<protein>
    <submittedName>
        <fullName evidence="7">Uncharacterized protein</fullName>
    </submittedName>
</protein>
<dbReference type="GO" id="GO:0061024">
    <property type="term" value="P:membrane organization"/>
    <property type="evidence" value="ECO:0007669"/>
    <property type="project" value="TreeGrafter"/>
</dbReference>
<evidence type="ECO:0000256" key="1">
    <source>
        <dbReference type="ARBA" id="ARBA00004141"/>
    </source>
</evidence>
<proteinExistence type="inferred from homology"/>
<comment type="subcellular location">
    <subcellularLocation>
        <location evidence="1">Membrane</location>
        <topology evidence="1">Multi-pass membrane protein</topology>
    </subcellularLocation>
</comment>
<keyword evidence="5 6" id="KW-0472">Membrane</keyword>
<dbReference type="AlphaFoldDB" id="A0A507FJG9"/>
<name>A0A507FJG9_9FUNG</name>
<sequence>MSTQPNNNNAGANARPQPSYTDKLKAMAMNLQCNLLWFLGHATTGEQLDPSHTPNRFLSPLTLCLFSFASFYLTSVIQTLIFSIFSGSRNYTKAIWAILLSYGIILFKAHGVPQLATITPYVQRIMVDENTQYLILGLIWWSSKPVWVVLLPYATFSVFHAANYIRTELLPTVIPPTSPLYAISSTRAIPALAYFSQHYQALCLRAVSYLEVFFILPYLVVFVFFGRVSFMTPIVFVQFLRFRFQFSPMTREAFAELKRRADAVFMGGNYQAYYLQAVEYITKFGNLGPQQQQQPGSEGRSR</sequence>
<keyword evidence="3 6" id="KW-0812">Transmembrane</keyword>
<keyword evidence="4 6" id="KW-1133">Transmembrane helix</keyword>
<evidence type="ECO:0000256" key="6">
    <source>
        <dbReference type="SAM" id="Phobius"/>
    </source>
</evidence>
<feature type="transmembrane region" description="Helical" evidence="6">
    <location>
        <begin position="215"/>
        <end position="240"/>
    </location>
</feature>
<dbReference type="PANTHER" id="PTHR12703:SF4">
    <property type="entry name" value="TRANSMEMBRANE PROTEIN 33"/>
    <property type="match status" value="1"/>
</dbReference>
<dbReference type="InterPro" id="IPR005344">
    <property type="entry name" value="TMEM33/Pom33"/>
</dbReference>
<evidence type="ECO:0000256" key="4">
    <source>
        <dbReference type="ARBA" id="ARBA00022989"/>
    </source>
</evidence>
<evidence type="ECO:0000256" key="3">
    <source>
        <dbReference type="ARBA" id="ARBA00022692"/>
    </source>
</evidence>